<reference evidence="7 8" key="1">
    <citation type="journal article" date="2018" name="Sci. Rep.">
        <title>Comparative genomics provides insights into the lifestyle and reveals functional heterogeneity of dark septate endophytic fungi.</title>
        <authorList>
            <person name="Knapp D.G."/>
            <person name="Nemeth J.B."/>
            <person name="Barry K."/>
            <person name="Hainaut M."/>
            <person name="Henrissat B."/>
            <person name="Johnson J."/>
            <person name="Kuo A."/>
            <person name="Lim J.H.P."/>
            <person name="Lipzen A."/>
            <person name="Nolan M."/>
            <person name="Ohm R.A."/>
            <person name="Tamas L."/>
            <person name="Grigoriev I.V."/>
            <person name="Spatafora J.W."/>
            <person name="Nagy L.G."/>
            <person name="Kovacs G.M."/>
        </authorList>
    </citation>
    <scope>NUCLEOTIDE SEQUENCE [LARGE SCALE GENOMIC DNA]</scope>
    <source>
        <strain evidence="7 8">DSE2036</strain>
    </source>
</reference>
<dbReference type="PRINTS" id="PR00463">
    <property type="entry name" value="EP450I"/>
</dbReference>
<protein>
    <submittedName>
        <fullName evidence="7">Cytochrome P450</fullName>
    </submittedName>
</protein>
<dbReference type="STRING" id="97972.A0A2V1DXM0"/>
<dbReference type="SUPFAM" id="SSF48264">
    <property type="entry name" value="Cytochrome P450"/>
    <property type="match status" value="1"/>
</dbReference>
<name>A0A2V1DXM0_9PLEO</name>
<dbReference type="PROSITE" id="PS00086">
    <property type="entry name" value="CYTOCHROME_P450"/>
    <property type="match status" value="1"/>
</dbReference>
<keyword evidence="4 5" id="KW-0408">Iron</keyword>
<keyword evidence="5 6" id="KW-0349">Heme</keyword>
<dbReference type="Pfam" id="PF00067">
    <property type="entry name" value="p450"/>
    <property type="match status" value="1"/>
</dbReference>
<accession>A0A2V1DXM0</accession>
<comment type="cofactor">
    <cofactor evidence="1 5">
        <name>heme</name>
        <dbReference type="ChEBI" id="CHEBI:30413"/>
    </cofactor>
</comment>
<dbReference type="GO" id="GO:0005506">
    <property type="term" value="F:iron ion binding"/>
    <property type="evidence" value="ECO:0007669"/>
    <property type="project" value="InterPro"/>
</dbReference>
<dbReference type="PRINTS" id="PR00385">
    <property type="entry name" value="P450"/>
</dbReference>
<feature type="non-terminal residue" evidence="7">
    <location>
        <position position="1"/>
    </location>
</feature>
<gene>
    <name evidence="7" type="ORF">DM02DRAFT_613540</name>
</gene>
<sequence length="582" mass="64066">MSIVYGGIVLVVLLFIAPQVWAFHRNYRAARATGLPIVIFPYDPHTLLHVVFSVPLRPVLQAILPASLFDIFELTTHGWQFRDKTAIHDRLGLNFIIVSPGVNQLICADPAVAQTILARRKDFAHQAVSLKAMGFLGKNIITNNNDDWSRQRRIVAPALSERISSDVWKVSAEHASSLADILLSSGPSTTDTIPGFRAIAINVLTRIAYGHKEPFALLSSSYDPKSDISYVDGIRLSVEFLVLAAFLPWRLLSLPIMPRSVQTLGVALQKLPELTKNMLRRERESPVGLIDSPQDAHTGATHGPETILKTFVRLSDQLKEQAESGDIAAGKSYLTEEEIAGNLFIFTAAGFDTTANTMGYAVTLLAAYPKWQAWVREEIDSVMRSPSTGGEDELGLQDYATTFPRLIRCLAVMFETLRLFPPVVAVDRAAKMNQHIPSGNASEKAFMLEGPCDARVNVVALHTSSSTWGADALEFNPARWIQAADGKVGAEELVTPPRGAFMPWSGGPRNCPGQKMSQVEFVSVFATMFGRCSVEPVPGDGESIQQARQKLLDLTQDSQPFLTLQMNRPKDVHLKWIKRASV</sequence>
<evidence type="ECO:0000256" key="5">
    <source>
        <dbReference type="PIRSR" id="PIRSR602401-1"/>
    </source>
</evidence>
<keyword evidence="6" id="KW-0503">Monooxygenase</keyword>
<keyword evidence="6" id="KW-0560">Oxidoreductase</keyword>
<dbReference type="GO" id="GO:0020037">
    <property type="term" value="F:heme binding"/>
    <property type="evidence" value="ECO:0007669"/>
    <property type="project" value="InterPro"/>
</dbReference>
<dbReference type="PANTHER" id="PTHR24305">
    <property type="entry name" value="CYTOCHROME P450"/>
    <property type="match status" value="1"/>
</dbReference>
<dbReference type="InterPro" id="IPR017972">
    <property type="entry name" value="Cyt_P450_CS"/>
</dbReference>
<dbReference type="Proteomes" id="UP000244855">
    <property type="component" value="Unassembled WGS sequence"/>
</dbReference>
<dbReference type="InterPro" id="IPR050121">
    <property type="entry name" value="Cytochrome_P450_monoxygenase"/>
</dbReference>
<dbReference type="GO" id="GO:0004497">
    <property type="term" value="F:monooxygenase activity"/>
    <property type="evidence" value="ECO:0007669"/>
    <property type="project" value="UniProtKB-KW"/>
</dbReference>
<organism evidence="7 8">
    <name type="scientific">Periconia macrospinosa</name>
    <dbReference type="NCBI Taxonomy" id="97972"/>
    <lineage>
        <taxon>Eukaryota</taxon>
        <taxon>Fungi</taxon>
        <taxon>Dikarya</taxon>
        <taxon>Ascomycota</taxon>
        <taxon>Pezizomycotina</taxon>
        <taxon>Dothideomycetes</taxon>
        <taxon>Pleosporomycetidae</taxon>
        <taxon>Pleosporales</taxon>
        <taxon>Massarineae</taxon>
        <taxon>Periconiaceae</taxon>
        <taxon>Periconia</taxon>
    </lineage>
</organism>
<evidence type="ECO:0000256" key="3">
    <source>
        <dbReference type="ARBA" id="ARBA00022723"/>
    </source>
</evidence>
<evidence type="ECO:0000313" key="7">
    <source>
        <dbReference type="EMBL" id="PVI01600.1"/>
    </source>
</evidence>
<evidence type="ECO:0000256" key="2">
    <source>
        <dbReference type="ARBA" id="ARBA00010617"/>
    </source>
</evidence>
<evidence type="ECO:0000256" key="4">
    <source>
        <dbReference type="ARBA" id="ARBA00023004"/>
    </source>
</evidence>
<dbReference type="CDD" id="cd11070">
    <property type="entry name" value="CYP56-like"/>
    <property type="match status" value="1"/>
</dbReference>
<dbReference type="GO" id="GO:0016705">
    <property type="term" value="F:oxidoreductase activity, acting on paired donors, with incorporation or reduction of molecular oxygen"/>
    <property type="evidence" value="ECO:0007669"/>
    <property type="project" value="InterPro"/>
</dbReference>
<comment type="similarity">
    <text evidence="2 6">Belongs to the cytochrome P450 family.</text>
</comment>
<evidence type="ECO:0000256" key="6">
    <source>
        <dbReference type="RuleBase" id="RU000461"/>
    </source>
</evidence>
<dbReference type="InterPro" id="IPR001128">
    <property type="entry name" value="Cyt_P450"/>
</dbReference>
<dbReference type="InterPro" id="IPR002401">
    <property type="entry name" value="Cyt_P450_E_grp-I"/>
</dbReference>
<dbReference type="Gene3D" id="1.10.630.10">
    <property type="entry name" value="Cytochrome P450"/>
    <property type="match status" value="1"/>
</dbReference>
<keyword evidence="3 5" id="KW-0479">Metal-binding</keyword>
<evidence type="ECO:0000256" key="1">
    <source>
        <dbReference type="ARBA" id="ARBA00001971"/>
    </source>
</evidence>
<dbReference type="OrthoDB" id="1470350at2759"/>
<feature type="binding site" description="axial binding residue" evidence="5">
    <location>
        <position position="511"/>
    </location>
    <ligand>
        <name>heme</name>
        <dbReference type="ChEBI" id="CHEBI:30413"/>
    </ligand>
    <ligandPart>
        <name>Fe</name>
        <dbReference type="ChEBI" id="CHEBI:18248"/>
    </ligandPart>
</feature>
<proteinExistence type="inferred from homology"/>
<keyword evidence="8" id="KW-1185">Reference proteome</keyword>
<dbReference type="PANTHER" id="PTHR24305:SF166">
    <property type="entry name" value="CYTOCHROME P450 12A4, MITOCHONDRIAL-RELATED"/>
    <property type="match status" value="1"/>
</dbReference>
<dbReference type="EMBL" id="KZ805355">
    <property type="protein sequence ID" value="PVI01600.1"/>
    <property type="molecule type" value="Genomic_DNA"/>
</dbReference>
<evidence type="ECO:0000313" key="8">
    <source>
        <dbReference type="Proteomes" id="UP000244855"/>
    </source>
</evidence>
<dbReference type="InterPro" id="IPR036396">
    <property type="entry name" value="Cyt_P450_sf"/>
</dbReference>
<dbReference type="AlphaFoldDB" id="A0A2V1DXM0"/>